<dbReference type="EMBL" id="CAJVPK010000266">
    <property type="protein sequence ID" value="CAG8485779.1"/>
    <property type="molecule type" value="Genomic_DNA"/>
</dbReference>
<keyword evidence="3" id="KW-1185">Reference proteome</keyword>
<dbReference type="Proteomes" id="UP000789706">
    <property type="component" value="Unassembled WGS sequence"/>
</dbReference>
<proteinExistence type="predicted"/>
<organism evidence="2 3">
    <name type="scientific">Diversispora eburnea</name>
    <dbReference type="NCBI Taxonomy" id="1213867"/>
    <lineage>
        <taxon>Eukaryota</taxon>
        <taxon>Fungi</taxon>
        <taxon>Fungi incertae sedis</taxon>
        <taxon>Mucoromycota</taxon>
        <taxon>Glomeromycotina</taxon>
        <taxon>Glomeromycetes</taxon>
        <taxon>Diversisporales</taxon>
        <taxon>Diversisporaceae</taxon>
        <taxon>Diversispora</taxon>
    </lineage>
</organism>
<reference evidence="2" key="1">
    <citation type="submission" date="2021-06" db="EMBL/GenBank/DDBJ databases">
        <authorList>
            <person name="Kallberg Y."/>
            <person name="Tangrot J."/>
            <person name="Rosling A."/>
        </authorList>
    </citation>
    <scope>NUCLEOTIDE SEQUENCE</scope>
    <source>
        <strain evidence="2">AZ414A</strain>
    </source>
</reference>
<dbReference type="InterPro" id="IPR036910">
    <property type="entry name" value="HMG_box_dom_sf"/>
</dbReference>
<feature type="region of interest" description="Disordered" evidence="1">
    <location>
        <begin position="1"/>
        <end position="24"/>
    </location>
</feature>
<gene>
    <name evidence="2" type="ORF">DEBURN_LOCUS3909</name>
</gene>
<feature type="compositionally biased region" description="Basic and acidic residues" evidence="1">
    <location>
        <begin position="10"/>
        <end position="24"/>
    </location>
</feature>
<evidence type="ECO:0000256" key="1">
    <source>
        <dbReference type="SAM" id="MobiDB-lite"/>
    </source>
</evidence>
<sequence>MSSNSNGSKWDNKLKSKDGKLPDPYEENLIKKFDRDDIFNSLIYTGPFLFKKLCLKNSKNKPSRPPNPFLITRAILVMEAVKNKTSIGDGTMTSILTSYIWGGADKHEKNRMKEISLEIKKIHKKTFPNYKYKPERNGVKDKFNNKTPKDFEADFGNDNEEMVINDPDPQYHDKDLGEGFEVHQVTQEQLPIFTTSVYYPQVAQYNLPFEFYPYSQIENDNNPYIINGFPPFT</sequence>
<evidence type="ECO:0000313" key="3">
    <source>
        <dbReference type="Proteomes" id="UP000789706"/>
    </source>
</evidence>
<protein>
    <submittedName>
        <fullName evidence="2">11204_t:CDS:1</fullName>
    </submittedName>
</protein>
<dbReference type="SUPFAM" id="SSF47095">
    <property type="entry name" value="HMG-box"/>
    <property type="match status" value="1"/>
</dbReference>
<name>A0A9N8WJR6_9GLOM</name>
<comment type="caution">
    <text evidence="2">The sequence shown here is derived from an EMBL/GenBank/DDBJ whole genome shotgun (WGS) entry which is preliminary data.</text>
</comment>
<accession>A0A9N8WJR6</accession>
<dbReference type="AlphaFoldDB" id="A0A9N8WJR6"/>
<dbReference type="Gene3D" id="1.10.30.10">
    <property type="entry name" value="High mobility group box domain"/>
    <property type="match status" value="1"/>
</dbReference>
<evidence type="ECO:0000313" key="2">
    <source>
        <dbReference type="EMBL" id="CAG8485779.1"/>
    </source>
</evidence>
<dbReference type="OrthoDB" id="6247875at2759"/>